<dbReference type="PANTHER" id="PTHR43765">
    <property type="entry name" value="2-DEHYDROPANTOATE 2-REDUCTASE-RELATED"/>
    <property type="match status" value="1"/>
</dbReference>
<feature type="domain" description="Ketopantoate reductase N-terminal" evidence="11">
    <location>
        <begin position="8"/>
        <end position="159"/>
    </location>
</feature>
<gene>
    <name evidence="13" type="ORF">CHU95_02800</name>
</gene>
<name>A0A255Z5X6_9PROT</name>
<dbReference type="GO" id="GO:0008677">
    <property type="term" value="F:2-dehydropantoate 2-reductase activity"/>
    <property type="evidence" value="ECO:0007669"/>
    <property type="project" value="UniProtKB-EC"/>
</dbReference>
<dbReference type="Gene3D" id="3.40.50.720">
    <property type="entry name" value="NAD(P)-binding Rossmann-like Domain"/>
    <property type="match status" value="1"/>
</dbReference>
<comment type="caution">
    <text evidence="13">The sequence shown here is derived from an EMBL/GenBank/DDBJ whole genome shotgun (WGS) entry which is preliminary data.</text>
</comment>
<evidence type="ECO:0000259" key="12">
    <source>
        <dbReference type="Pfam" id="PF08546"/>
    </source>
</evidence>
<dbReference type="Proteomes" id="UP000216998">
    <property type="component" value="Unassembled WGS sequence"/>
</dbReference>
<evidence type="ECO:0000256" key="7">
    <source>
        <dbReference type="ARBA" id="ARBA00023002"/>
    </source>
</evidence>
<dbReference type="EMBL" id="NOXU01000019">
    <property type="protein sequence ID" value="OYQ36933.1"/>
    <property type="molecule type" value="Genomic_DNA"/>
</dbReference>
<dbReference type="OrthoDB" id="247668at2"/>
<dbReference type="NCBIfam" id="NF006083">
    <property type="entry name" value="PRK08229.1"/>
    <property type="match status" value="1"/>
</dbReference>
<evidence type="ECO:0000256" key="1">
    <source>
        <dbReference type="ARBA" id="ARBA00004994"/>
    </source>
</evidence>
<organism evidence="13 14">
    <name type="scientific">Niveispirillum lacus</name>
    <dbReference type="NCBI Taxonomy" id="1981099"/>
    <lineage>
        <taxon>Bacteria</taxon>
        <taxon>Pseudomonadati</taxon>
        <taxon>Pseudomonadota</taxon>
        <taxon>Alphaproteobacteria</taxon>
        <taxon>Rhodospirillales</taxon>
        <taxon>Azospirillaceae</taxon>
        <taxon>Niveispirillum</taxon>
    </lineage>
</organism>
<comment type="function">
    <text evidence="10">Catalyzes the NADPH-dependent reduction of ketopantoate into pantoic acid.</text>
</comment>
<evidence type="ECO:0000256" key="3">
    <source>
        <dbReference type="ARBA" id="ARBA00013014"/>
    </source>
</evidence>
<dbReference type="SUPFAM" id="SSF51735">
    <property type="entry name" value="NAD(P)-binding Rossmann-fold domains"/>
    <property type="match status" value="1"/>
</dbReference>
<comment type="catalytic activity">
    <reaction evidence="9 10">
        <text>(R)-pantoate + NADP(+) = 2-dehydropantoate + NADPH + H(+)</text>
        <dbReference type="Rhea" id="RHEA:16233"/>
        <dbReference type="ChEBI" id="CHEBI:11561"/>
        <dbReference type="ChEBI" id="CHEBI:15378"/>
        <dbReference type="ChEBI" id="CHEBI:15980"/>
        <dbReference type="ChEBI" id="CHEBI:57783"/>
        <dbReference type="ChEBI" id="CHEBI:58349"/>
        <dbReference type="EC" id="1.1.1.169"/>
    </reaction>
</comment>
<dbReference type="Gene3D" id="1.10.1040.10">
    <property type="entry name" value="N-(1-d-carboxylethyl)-l-norvaline Dehydrogenase, domain 2"/>
    <property type="match status" value="1"/>
</dbReference>
<sequence>MVNAGRRILIAGAGSVGCYAGGCLALSGRPVTLLGRPALMEKLAHAGCRVSDMDGLDRVVAVGPGLRLATDPVSAMVDAGLILVTVKCADTATMADLIAAHAPADALVISCQNGIGNAEILAARLGRQRVLAGMVPFNIVQLPDGRFHRGTGGQVMIQAGQSGVCRELDVPGLPVVENADMDAVLWGKLLINLNNALNALCGLPLAQELAARPWRLLLARQQWEGLRALKRAGIEPAKFTTVPPRLLPWILCLPDALFRVLAGRMLSIDPLARSSMWEDLERHRPTEIRWLQGAVIDLANRHGLDAPVNRRVRDLILAAETAGQGSPQISARDVAGG</sequence>
<dbReference type="InterPro" id="IPR013328">
    <property type="entry name" value="6PGD_dom2"/>
</dbReference>
<dbReference type="PROSITE" id="PS51257">
    <property type="entry name" value="PROKAR_LIPOPROTEIN"/>
    <property type="match status" value="1"/>
</dbReference>
<keyword evidence="5 10" id="KW-0566">Pantothenate biosynthesis</keyword>
<dbReference type="NCBIfam" id="TIGR00745">
    <property type="entry name" value="apbA_panE"/>
    <property type="match status" value="1"/>
</dbReference>
<keyword evidence="14" id="KW-1185">Reference proteome</keyword>
<dbReference type="PANTHER" id="PTHR43765:SF2">
    <property type="entry name" value="2-DEHYDROPANTOATE 2-REDUCTASE"/>
    <property type="match status" value="1"/>
</dbReference>
<dbReference type="InterPro" id="IPR036291">
    <property type="entry name" value="NAD(P)-bd_dom_sf"/>
</dbReference>
<accession>A0A255Z5X6</accession>
<reference evidence="13 14" key="1">
    <citation type="submission" date="2017-07" db="EMBL/GenBank/DDBJ databases">
        <title>Niveispirillum cyanobacteriorum sp. nov., isolated from cyanobacterial aggregates in a eutrophic lake.</title>
        <authorList>
            <person name="Cai H."/>
        </authorList>
    </citation>
    <scope>NUCLEOTIDE SEQUENCE [LARGE SCALE GENOMIC DNA]</scope>
    <source>
        <strain evidence="14">TH1-14</strain>
    </source>
</reference>
<dbReference type="InterPro" id="IPR013752">
    <property type="entry name" value="KPA_reductase"/>
</dbReference>
<dbReference type="EC" id="1.1.1.169" evidence="3 10"/>
<dbReference type="GO" id="GO:0050661">
    <property type="term" value="F:NADP binding"/>
    <property type="evidence" value="ECO:0007669"/>
    <property type="project" value="TreeGrafter"/>
</dbReference>
<evidence type="ECO:0000256" key="6">
    <source>
        <dbReference type="ARBA" id="ARBA00022857"/>
    </source>
</evidence>
<dbReference type="SUPFAM" id="SSF48179">
    <property type="entry name" value="6-phosphogluconate dehydrogenase C-terminal domain-like"/>
    <property type="match status" value="1"/>
</dbReference>
<evidence type="ECO:0000256" key="8">
    <source>
        <dbReference type="ARBA" id="ARBA00032024"/>
    </source>
</evidence>
<evidence type="ECO:0000256" key="9">
    <source>
        <dbReference type="ARBA" id="ARBA00048793"/>
    </source>
</evidence>
<keyword evidence="6 10" id="KW-0521">NADP</keyword>
<dbReference type="Pfam" id="PF08546">
    <property type="entry name" value="ApbA_C"/>
    <property type="match status" value="1"/>
</dbReference>
<evidence type="ECO:0000256" key="2">
    <source>
        <dbReference type="ARBA" id="ARBA00007870"/>
    </source>
</evidence>
<dbReference type="InterPro" id="IPR003710">
    <property type="entry name" value="ApbA"/>
</dbReference>
<comment type="pathway">
    <text evidence="1 10">Cofactor biosynthesis; (R)-pantothenate biosynthesis; (R)-pantoate from 3-methyl-2-oxobutanoate: step 2/2.</text>
</comment>
<keyword evidence="7 10" id="KW-0560">Oxidoreductase</keyword>
<evidence type="ECO:0000256" key="10">
    <source>
        <dbReference type="RuleBase" id="RU362068"/>
    </source>
</evidence>
<dbReference type="InterPro" id="IPR013332">
    <property type="entry name" value="KPR_N"/>
</dbReference>
<evidence type="ECO:0000313" key="13">
    <source>
        <dbReference type="EMBL" id="OYQ36933.1"/>
    </source>
</evidence>
<dbReference type="InterPro" id="IPR008927">
    <property type="entry name" value="6-PGluconate_DH-like_C_sf"/>
</dbReference>
<dbReference type="UniPathway" id="UPA00028">
    <property type="reaction ID" value="UER00004"/>
</dbReference>
<evidence type="ECO:0000313" key="14">
    <source>
        <dbReference type="Proteomes" id="UP000216998"/>
    </source>
</evidence>
<evidence type="ECO:0000256" key="5">
    <source>
        <dbReference type="ARBA" id="ARBA00022655"/>
    </source>
</evidence>
<protein>
    <recommendedName>
        <fullName evidence="4 10">2-dehydropantoate 2-reductase</fullName>
        <ecNumber evidence="3 10">1.1.1.169</ecNumber>
    </recommendedName>
    <alternativeName>
        <fullName evidence="8 10">Ketopantoate reductase</fullName>
    </alternativeName>
</protein>
<dbReference type="Pfam" id="PF02558">
    <property type="entry name" value="ApbA"/>
    <property type="match status" value="1"/>
</dbReference>
<evidence type="ECO:0000256" key="4">
    <source>
        <dbReference type="ARBA" id="ARBA00019465"/>
    </source>
</evidence>
<proteinExistence type="inferred from homology"/>
<dbReference type="InterPro" id="IPR050838">
    <property type="entry name" value="Ketopantoate_reductase"/>
</dbReference>
<feature type="domain" description="Ketopantoate reductase C-terminal" evidence="12">
    <location>
        <begin position="180"/>
        <end position="318"/>
    </location>
</feature>
<dbReference type="AlphaFoldDB" id="A0A255Z5X6"/>
<dbReference type="GO" id="GO:0015940">
    <property type="term" value="P:pantothenate biosynthetic process"/>
    <property type="evidence" value="ECO:0007669"/>
    <property type="project" value="UniProtKB-UniPathway"/>
</dbReference>
<comment type="similarity">
    <text evidence="2 10">Belongs to the ketopantoate reductase family.</text>
</comment>
<evidence type="ECO:0000259" key="11">
    <source>
        <dbReference type="Pfam" id="PF02558"/>
    </source>
</evidence>
<dbReference type="GO" id="GO:0005737">
    <property type="term" value="C:cytoplasm"/>
    <property type="evidence" value="ECO:0007669"/>
    <property type="project" value="TreeGrafter"/>
</dbReference>